<feature type="transmembrane region" description="Helical" evidence="6">
    <location>
        <begin position="163"/>
        <end position="184"/>
    </location>
</feature>
<reference evidence="8 9" key="1">
    <citation type="journal article" date="2015" name="Front. Microbiol.">
        <title>Genome sequence of the plant growth promoting endophytic yeast Rhodotorula graminis WP1.</title>
        <authorList>
            <person name="Firrincieli A."/>
            <person name="Otillar R."/>
            <person name="Salamov A."/>
            <person name="Schmutz J."/>
            <person name="Khan Z."/>
            <person name="Redman R.S."/>
            <person name="Fleck N.D."/>
            <person name="Lindquist E."/>
            <person name="Grigoriev I.V."/>
            <person name="Doty S.L."/>
        </authorList>
    </citation>
    <scope>NUCLEOTIDE SEQUENCE [LARGE SCALE GENOMIC DNA]</scope>
    <source>
        <strain evidence="8 9">WP1</strain>
    </source>
</reference>
<dbReference type="PROSITE" id="PS50850">
    <property type="entry name" value="MFS"/>
    <property type="match status" value="1"/>
</dbReference>
<evidence type="ECO:0000256" key="6">
    <source>
        <dbReference type="SAM" id="Phobius"/>
    </source>
</evidence>
<feature type="region of interest" description="Disordered" evidence="5">
    <location>
        <begin position="577"/>
        <end position="636"/>
    </location>
</feature>
<dbReference type="InterPro" id="IPR036259">
    <property type="entry name" value="MFS_trans_sf"/>
</dbReference>
<keyword evidence="3 6" id="KW-1133">Transmembrane helix</keyword>
<protein>
    <recommendedName>
        <fullName evidence="7">Major facilitator superfamily (MFS) profile domain-containing protein</fullName>
    </recommendedName>
</protein>
<organism evidence="8 9">
    <name type="scientific">Rhodotorula graminis (strain WP1)</name>
    <dbReference type="NCBI Taxonomy" id="578459"/>
    <lineage>
        <taxon>Eukaryota</taxon>
        <taxon>Fungi</taxon>
        <taxon>Dikarya</taxon>
        <taxon>Basidiomycota</taxon>
        <taxon>Pucciniomycotina</taxon>
        <taxon>Microbotryomycetes</taxon>
        <taxon>Sporidiobolales</taxon>
        <taxon>Sporidiobolaceae</taxon>
        <taxon>Rhodotorula</taxon>
    </lineage>
</organism>
<feature type="transmembrane region" description="Helical" evidence="6">
    <location>
        <begin position="438"/>
        <end position="461"/>
    </location>
</feature>
<gene>
    <name evidence="8" type="ORF">RHOBADRAFT_55912</name>
</gene>
<evidence type="ECO:0000256" key="3">
    <source>
        <dbReference type="ARBA" id="ARBA00022989"/>
    </source>
</evidence>
<dbReference type="InterPro" id="IPR020846">
    <property type="entry name" value="MFS_dom"/>
</dbReference>
<accession>A0A0P9EL53</accession>
<dbReference type="GO" id="GO:0022857">
    <property type="term" value="F:transmembrane transporter activity"/>
    <property type="evidence" value="ECO:0007669"/>
    <property type="project" value="InterPro"/>
</dbReference>
<evidence type="ECO:0000256" key="2">
    <source>
        <dbReference type="ARBA" id="ARBA00022692"/>
    </source>
</evidence>
<proteinExistence type="predicted"/>
<feature type="transmembrane region" description="Helical" evidence="6">
    <location>
        <begin position="110"/>
        <end position="127"/>
    </location>
</feature>
<feature type="transmembrane region" description="Helical" evidence="6">
    <location>
        <begin position="139"/>
        <end position="157"/>
    </location>
</feature>
<feature type="compositionally biased region" description="Basic and acidic residues" evidence="5">
    <location>
        <begin position="577"/>
        <end position="590"/>
    </location>
</feature>
<dbReference type="OrthoDB" id="10021397at2759"/>
<name>A0A0P9EL53_RHOGW</name>
<feature type="region of interest" description="Disordered" evidence="5">
    <location>
        <begin position="1"/>
        <end position="62"/>
    </location>
</feature>
<dbReference type="Gene3D" id="1.20.1720.10">
    <property type="entry name" value="Multidrug resistance protein D"/>
    <property type="match status" value="1"/>
</dbReference>
<dbReference type="InterPro" id="IPR011701">
    <property type="entry name" value="MFS"/>
</dbReference>
<dbReference type="GeneID" id="28978530"/>
<feature type="transmembrane region" description="Helical" evidence="6">
    <location>
        <begin position="70"/>
        <end position="90"/>
    </location>
</feature>
<comment type="subcellular location">
    <subcellularLocation>
        <location evidence="1">Membrane</location>
        <topology evidence="1">Multi-pass membrane protein</topology>
    </subcellularLocation>
</comment>
<evidence type="ECO:0000259" key="7">
    <source>
        <dbReference type="PROSITE" id="PS50850"/>
    </source>
</evidence>
<feature type="transmembrane region" description="Helical" evidence="6">
    <location>
        <begin position="196"/>
        <end position="218"/>
    </location>
</feature>
<dbReference type="OMA" id="YVELDHY"/>
<keyword evidence="9" id="KW-1185">Reference proteome</keyword>
<evidence type="ECO:0000313" key="8">
    <source>
        <dbReference type="EMBL" id="KPV72446.1"/>
    </source>
</evidence>
<dbReference type="GO" id="GO:0005886">
    <property type="term" value="C:plasma membrane"/>
    <property type="evidence" value="ECO:0007669"/>
    <property type="project" value="TreeGrafter"/>
</dbReference>
<dbReference type="PANTHER" id="PTHR23501">
    <property type="entry name" value="MAJOR FACILITATOR SUPERFAMILY"/>
    <property type="match status" value="1"/>
</dbReference>
<dbReference type="Gene3D" id="1.20.1250.20">
    <property type="entry name" value="MFS general substrate transporter like domains"/>
    <property type="match status" value="1"/>
</dbReference>
<dbReference type="AlphaFoldDB" id="A0A0P9EL53"/>
<evidence type="ECO:0000256" key="5">
    <source>
        <dbReference type="SAM" id="MobiDB-lite"/>
    </source>
</evidence>
<dbReference type="CDD" id="cd17502">
    <property type="entry name" value="MFS_Azr1_MDR_like"/>
    <property type="match status" value="1"/>
</dbReference>
<feature type="compositionally biased region" description="Polar residues" evidence="5">
    <location>
        <begin position="7"/>
        <end position="19"/>
    </location>
</feature>
<evidence type="ECO:0000256" key="1">
    <source>
        <dbReference type="ARBA" id="ARBA00004141"/>
    </source>
</evidence>
<feature type="transmembrane region" description="Helical" evidence="6">
    <location>
        <begin position="406"/>
        <end position="426"/>
    </location>
</feature>
<dbReference type="PRINTS" id="PR01036">
    <property type="entry name" value="TCRTETB"/>
</dbReference>
<evidence type="ECO:0000313" key="9">
    <source>
        <dbReference type="Proteomes" id="UP000053890"/>
    </source>
</evidence>
<keyword evidence="4 6" id="KW-0472">Membrane</keyword>
<dbReference type="Pfam" id="PF07690">
    <property type="entry name" value="MFS_1"/>
    <property type="match status" value="1"/>
</dbReference>
<feature type="transmembrane region" description="Helical" evidence="6">
    <location>
        <begin position="230"/>
        <end position="250"/>
    </location>
</feature>
<feature type="transmembrane region" description="Helical" evidence="6">
    <location>
        <begin position="341"/>
        <end position="361"/>
    </location>
</feature>
<dbReference type="SUPFAM" id="SSF103473">
    <property type="entry name" value="MFS general substrate transporter"/>
    <property type="match status" value="1"/>
</dbReference>
<feature type="transmembrane region" description="Helical" evidence="6">
    <location>
        <begin position="302"/>
        <end position="321"/>
    </location>
</feature>
<evidence type="ECO:0000256" key="4">
    <source>
        <dbReference type="ARBA" id="ARBA00023136"/>
    </source>
</evidence>
<keyword evidence="2 6" id="KW-0812">Transmembrane</keyword>
<dbReference type="PANTHER" id="PTHR23501:SF198">
    <property type="entry name" value="AZOLE RESISTANCE PROTEIN 1-RELATED"/>
    <property type="match status" value="1"/>
</dbReference>
<dbReference type="EMBL" id="KQ474087">
    <property type="protein sequence ID" value="KPV72446.1"/>
    <property type="molecule type" value="Genomic_DNA"/>
</dbReference>
<dbReference type="Proteomes" id="UP000053890">
    <property type="component" value="Unassembled WGS sequence"/>
</dbReference>
<feature type="transmembrane region" description="Helical" evidence="6">
    <location>
        <begin position="473"/>
        <end position="494"/>
    </location>
</feature>
<feature type="transmembrane region" description="Helical" evidence="6">
    <location>
        <begin position="271"/>
        <end position="290"/>
    </location>
</feature>
<feature type="transmembrane region" description="Helical" evidence="6">
    <location>
        <begin position="381"/>
        <end position="399"/>
    </location>
</feature>
<sequence length="636" mass="67858">MAHQHTLEQPYSHSLSPTLSGGEPDHDLKDSPASTPSADKHLAAPQDAPAADEPKPAGPDTSAHIQGKKLAIVMAAQLLALFVVALDQTILATALPRIASTFNAFDKQGWVSSAFILTQTATILWWGQVLRIYPAKWSLITAVGIFEVGSAICGGAQNVMTLIWGRAVSGVGAAGIFISMLQIIAQVTALEDRPRIFGLFGAVFGLSSVVGPLIGGALTDHSTWRWCFLINLPVGAVTIAGCVFLLKSTLPLGADPNDRTTRGILRQTVRIDWLGAVLCLGAVTCLVLALQWGGNQRPWNDGGVIACFVVAGVLSIVLVFWQRYLGDRAMVPGKIFKNVGVYAICISAFMTRCSLLILTYYIPIYYQAVRNHDATQSGIDILAFCISVVISVVVAGRLVSVTGRYWYFLVLGPIPGAIGAGLLYTITPDTANAKIIGYQILCGVGVGTAMQNSIFAMQAAFRDDMRHIGQATGMASFSQFLGGTVALAIGQSALSTQLTTNFAKYAPDAPLAVIEQSPLQIHELEPAVRAQAIFAYVKSLDIVFVICVAFYAMGIFAALFIENTSIKKVETEADKQLARDKKQAKKDAKAARKAGRGSSARKGDKEGEKEDEDEARREADVEKGVADGELARAEGA</sequence>
<feature type="domain" description="Major facilitator superfamily (MFS) profile" evidence="7">
    <location>
        <begin position="73"/>
        <end position="566"/>
    </location>
</feature>
<feature type="compositionally biased region" description="Basic and acidic residues" evidence="5">
    <location>
        <begin position="601"/>
        <end position="636"/>
    </location>
</feature>
<dbReference type="RefSeq" id="XP_018268495.1">
    <property type="nucleotide sequence ID" value="XM_018418082.1"/>
</dbReference>
<feature type="transmembrane region" description="Helical" evidence="6">
    <location>
        <begin position="542"/>
        <end position="561"/>
    </location>
</feature>